<sequence length="521" mass="58626">MSTTVGNVIEWAARNYPQKTGLVYRRKNQSWTFRELDEKVNRFADALRRRGVRKGDVVSVFLYNTSEFVITLFAAAKLGAIFNPINYRLTAYELQYILNDANSQVLVYEAALAEVVKQARKLGTQVAQFIFVDESVPNGDDSFYELVAQGDNQRPHVHVTEEDLYIMMYTSGTTGRPKGVLHKHRDMVHHNFLMMQCMGLNKNDVGLSAAPLNHTAELHTSFLPRVHVGATNVLLHSFCAAEVLKAIECEKVTHLFAAPTMVNMLLNDVAFSTYDLSSLRLLGYGGASMPPVLIRQFQQKVGADLVQMYGTTEMGPVMTVLYTDEQLERAGSAGKAILTHEVKIAHLREDGSPSHPDDECAIGEVGEIIVKGPCMMQEYYQRPEATEKALAYGWYHTGDMASYDEDGYIWIHDRLDHMIVSGAENVYPREVEDRLVEHPEILEAAVIGKPDPTWGHIVVAYIVIKPGSTATAEELDKFLLDGGRLAKYKRPREYHFVEALPKTPSGKIQKFVLEKQWKEVR</sequence>
<evidence type="ECO:0000313" key="7">
    <source>
        <dbReference type="Proteomes" id="UP000037269"/>
    </source>
</evidence>
<dbReference type="InterPro" id="IPR000873">
    <property type="entry name" value="AMP-dep_synth/lig_dom"/>
</dbReference>
<evidence type="ECO:0000259" key="4">
    <source>
        <dbReference type="Pfam" id="PF13193"/>
    </source>
</evidence>
<gene>
    <name evidence="5" type="ORF">AF333_07085</name>
    <name evidence="6" type="ORF">SAMN04487909_10624</name>
</gene>
<dbReference type="Gene3D" id="3.30.300.30">
    <property type="match status" value="1"/>
</dbReference>
<accession>A0A0D1XQC5</accession>
<dbReference type="EMBL" id="FNED01000006">
    <property type="protein sequence ID" value="SDI64578.1"/>
    <property type="molecule type" value="Genomic_DNA"/>
</dbReference>
<dbReference type="FunFam" id="3.30.300.30:FF:000008">
    <property type="entry name" value="2,3-dihydroxybenzoate-AMP ligase"/>
    <property type="match status" value="1"/>
</dbReference>
<dbReference type="InterPro" id="IPR020845">
    <property type="entry name" value="AMP-binding_CS"/>
</dbReference>
<dbReference type="OrthoDB" id="9757771at2"/>
<dbReference type="Proteomes" id="UP000182836">
    <property type="component" value="Unassembled WGS sequence"/>
</dbReference>
<dbReference type="Pfam" id="PF13193">
    <property type="entry name" value="AMP-binding_C"/>
    <property type="match status" value="1"/>
</dbReference>
<dbReference type="InterPro" id="IPR025110">
    <property type="entry name" value="AMP-bd_C"/>
</dbReference>
<dbReference type="CDD" id="cd17631">
    <property type="entry name" value="FACL_FadD13-like"/>
    <property type="match status" value="1"/>
</dbReference>
<dbReference type="GeneID" id="42304962"/>
<organism evidence="5 7">
    <name type="scientific">Aneurinibacillus migulanus</name>
    <name type="common">Bacillus migulanus</name>
    <dbReference type="NCBI Taxonomy" id="47500"/>
    <lineage>
        <taxon>Bacteria</taxon>
        <taxon>Bacillati</taxon>
        <taxon>Bacillota</taxon>
        <taxon>Bacilli</taxon>
        <taxon>Bacillales</taxon>
        <taxon>Paenibacillaceae</taxon>
        <taxon>Aneurinibacillus group</taxon>
        <taxon>Aneurinibacillus</taxon>
    </lineage>
</organism>
<reference evidence="6 8" key="2">
    <citation type="submission" date="2016-10" db="EMBL/GenBank/DDBJ databases">
        <authorList>
            <person name="de Groot N.N."/>
        </authorList>
    </citation>
    <scope>NUCLEOTIDE SEQUENCE [LARGE SCALE GENOMIC DNA]</scope>
    <source>
        <strain evidence="6 8">DSM 2895</strain>
    </source>
</reference>
<dbReference type="EMBL" id="LGUG01000004">
    <property type="protein sequence ID" value="KON95277.1"/>
    <property type="molecule type" value="Genomic_DNA"/>
</dbReference>
<dbReference type="Pfam" id="PF00501">
    <property type="entry name" value="AMP-binding"/>
    <property type="match status" value="1"/>
</dbReference>
<evidence type="ECO:0000313" key="6">
    <source>
        <dbReference type="EMBL" id="SDI64578.1"/>
    </source>
</evidence>
<dbReference type="PANTHER" id="PTHR43767:SF1">
    <property type="entry name" value="NONRIBOSOMAL PEPTIDE SYNTHASE PES1 (EUROFUNG)-RELATED"/>
    <property type="match status" value="1"/>
</dbReference>
<dbReference type="PANTHER" id="PTHR43767">
    <property type="entry name" value="LONG-CHAIN-FATTY-ACID--COA LIGASE"/>
    <property type="match status" value="1"/>
</dbReference>
<protein>
    <submittedName>
        <fullName evidence="6">Fatty-acyl-CoA synthase</fullName>
    </submittedName>
    <submittedName>
        <fullName evidence="5">Long-chain fatty acid--CoA ligase</fullName>
    </submittedName>
</protein>
<evidence type="ECO:0000313" key="5">
    <source>
        <dbReference type="EMBL" id="KON95277.1"/>
    </source>
</evidence>
<dbReference type="InterPro" id="IPR045851">
    <property type="entry name" value="AMP-bd_C_sf"/>
</dbReference>
<evidence type="ECO:0000313" key="8">
    <source>
        <dbReference type="Proteomes" id="UP000182836"/>
    </source>
</evidence>
<dbReference type="NCBIfam" id="NF004837">
    <property type="entry name" value="PRK06187.1"/>
    <property type="match status" value="1"/>
</dbReference>
<keyword evidence="2 5" id="KW-0436">Ligase</keyword>
<dbReference type="Proteomes" id="UP000037269">
    <property type="component" value="Unassembled WGS sequence"/>
</dbReference>
<dbReference type="GO" id="GO:0016878">
    <property type="term" value="F:acid-thiol ligase activity"/>
    <property type="evidence" value="ECO:0007669"/>
    <property type="project" value="UniProtKB-ARBA"/>
</dbReference>
<evidence type="ECO:0000256" key="1">
    <source>
        <dbReference type="ARBA" id="ARBA00006432"/>
    </source>
</evidence>
<dbReference type="PROSITE" id="PS00455">
    <property type="entry name" value="AMP_BINDING"/>
    <property type="match status" value="1"/>
</dbReference>
<feature type="domain" description="AMP-binding enzyme C-terminal" evidence="4">
    <location>
        <begin position="430"/>
        <end position="507"/>
    </location>
</feature>
<dbReference type="AlphaFoldDB" id="A0A0D1XQC5"/>
<evidence type="ECO:0000259" key="3">
    <source>
        <dbReference type="Pfam" id="PF00501"/>
    </source>
</evidence>
<reference evidence="5 7" key="1">
    <citation type="submission" date="2015-07" db="EMBL/GenBank/DDBJ databases">
        <title>Fjat-14205 dsm 2895.</title>
        <authorList>
            <person name="Liu B."/>
            <person name="Wang J."/>
            <person name="Zhu Y."/>
            <person name="Liu G."/>
            <person name="Chen Q."/>
            <person name="Chen Z."/>
            <person name="Lan J."/>
            <person name="Che J."/>
            <person name="Ge C."/>
            <person name="Shi H."/>
            <person name="Pan Z."/>
            <person name="Liu X."/>
        </authorList>
    </citation>
    <scope>NUCLEOTIDE SEQUENCE [LARGE SCALE GENOMIC DNA]</scope>
    <source>
        <strain evidence="5 7">DSM 2895</strain>
    </source>
</reference>
<dbReference type="PATRIC" id="fig|47500.8.peg.6058"/>
<proteinExistence type="inferred from homology"/>
<dbReference type="SUPFAM" id="SSF56801">
    <property type="entry name" value="Acetyl-CoA synthetase-like"/>
    <property type="match status" value="1"/>
</dbReference>
<dbReference type="STRING" id="47500.AF333_07085"/>
<dbReference type="InterPro" id="IPR042099">
    <property type="entry name" value="ANL_N_sf"/>
</dbReference>
<name>A0A0D1XQC5_ANEMI</name>
<comment type="similarity">
    <text evidence="1">Belongs to the ATP-dependent AMP-binding enzyme family.</text>
</comment>
<feature type="domain" description="AMP-dependent synthetase/ligase" evidence="3">
    <location>
        <begin position="10"/>
        <end position="380"/>
    </location>
</feature>
<evidence type="ECO:0000256" key="2">
    <source>
        <dbReference type="ARBA" id="ARBA00022598"/>
    </source>
</evidence>
<keyword evidence="7" id="KW-1185">Reference proteome</keyword>
<dbReference type="Gene3D" id="3.40.50.12780">
    <property type="entry name" value="N-terminal domain of ligase-like"/>
    <property type="match status" value="1"/>
</dbReference>
<dbReference type="InterPro" id="IPR050237">
    <property type="entry name" value="ATP-dep_AMP-bd_enzyme"/>
</dbReference>
<dbReference type="RefSeq" id="WP_043065466.1">
    <property type="nucleotide sequence ID" value="NZ_BJOA01000018.1"/>
</dbReference>